<proteinExistence type="predicted"/>
<evidence type="ECO:0000259" key="2">
    <source>
        <dbReference type="Pfam" id="PF00892"/>
    </source>
</evidence>
<dbReference type="Proteomes" id="UP001241605">
    <property type="component" value="Chromosome"/>
</dbReference>
<gene>
    <name evidence="3" type="ORF">QF118_14010</name>
</gene>
<feature type="transmembrane region" description="Helical" evidence="1">
    <location>
        <begin position="207"/>
        <end position="227"/>
    </location>
</feature>
<dbReference type="Pfam" id="PF00892">
    <property type="entry name" value="EamA"/>
    <property type="match status" value="1"/>
</dbReference>
<dbReference type="RefSeq" id="WP_282299667.1">
    <property type="nucleotide sequence ID" value="NZ_CP124616.1"/>
</dbReference>
<feature type="domain" description="EamA" evidence="2">
    <location>
        <begin position="149"/>
        <end position="273"/>
    </location>
</feature>
<feature type="transmembrane region" description="Helical" evidence="1">
    <location>
        <begin position="94"/>
        <end position="114"/>
    </location>
</feature>
<evidence type="ECO:0000256" key="1">
    <source>
        <dbReference type="SAM" id="Phobius"/>
    </source>
</evidence>
<feature type="transmembrane region" description="Helical" evidence="1">
    <location>
        <begin position="38"/>
        <end position="57"/>
    </location>
</feature>
<feature type="transmembrane region" description="Helical" evidence="1">
    <location>
        <begin position="176"/>
        <end position="195"/>
    </location>
</feature>
<accession>A0ABY8QEU9</accession>
<feature type="transmembrane region" description="Helical" evidence="1">
    <location>
        <begin position="69"/>
        <end position="88"/>
    </location>
</feature>
<evidence type="ECO:0000313" key="4">
    <source>
        <dbReference type="Proteomes" id="UP001241605"/>
    </source>
</evidence>
<organism evidence="3 4">
    <name type="scientific">Tropicibacter oceani</name>
    <dbReference type="NCBI Taxonomy" id="3058420"/>
    <lineage>
        <taxon>Bacteria</taxon>
        <taxon>Pseudomonadati</taxon>
        <taxon>Pseudomonadota</taxon>
        <taxon>Alphaproteobacteria</taxon>
        <taxon>Rhodobacterales</taxon>
        <taxon>Roseobacteraceae</taxon>
        <taxon>Tropicibacter</taxon>
    </lineage>
</organism>
<dbReference type="Gene3D" id="1.10.3730.20">
    <property type="match status" value="1"/>
</dbReference>
<dbReference type="PANTHER" id="PTHR22911:SF135">
    <property type="entry name" value="BLR4310 PROTEIN"/>
    <property type="match status" value="1"/>
</dbReference>
<dbReference type="InterPro" id="IPR037185">
    <property type="entry name" value="EmrE-like"/>
</dbReference>
<dbReference type="SUPFAM" id="SSF103481">
    <property type="entry name" value="Multidrug resistance efflux transporter EmrE"/>
    <property type="match status" value="2"/>
</dbReference>
<name>A0ABY8QEU9_9RHOB</name>
<sequence>MDILRAIALMVLSMALLAGTDAFIKLSTQVASVGQTMLLLSAGGTLLFLALARLRGVAIFTADALHPKVMLRNGFEIIAAVGMVIGVANTSLPVFAAITQAGPLVVTMGAALFLGEEVGWRRWLAVLVGLIGMLIVIRPFGASFTGYELFGVLGITALSARDLVTRMSPPHIPALAISTWGFMATILPGLVLLAMADRPFSTDPATLWYILGAVFVTTGGYLAITTAMRMAPASVVSPFRYTRLIFATLLGIAVFDDWPDGWTLIGGALILGAGLYSFLRERRLARQAVSADR</sequence>
<protein>
    <submittedName>
        <fullName evidence="3">DMT family transporter</fullName>
    </submittedName>
</protein>
<keyword evidence="1" id="KW-1133">Transmembrane helix</keyword>
<dbReference type="PANTHER" id="PTHR22911">
    <property type="entry name" value="ACYL-MALONYL CONDENSING ENZYME-RELATED"/>
    <property type="match status" value="1"/>
</dbReference>
<keyword evidence="1" id="KW-0812">Transmembrane</keyword>
<dbReference type="InterPro" id="IPR000620">
    <property type="entry name" value="EamA_dom"/>
</dbReference>
<evidence type="ECO:0000313" key="3">
    <source>
        <dbReference type="EMBL" id="WGW03039.1"/>
    </source>
</evidence>
<reference evidence="3 4" key="1">
    <citation type="submission" date="2023-05" db="EMBL/GenBank/DDBJ databases">
        <title>YMD87, complete Genome.</title>
        <authorList>
            <person name="Zhang J."/>
            <person name="Xu X."/>
        </authorList>
    </citation>
    <scope>NUCLEOTIDE SEQUENCE [LARGE SCALE GENOMIC DNA]</scope>
    <source>
        <strain evidence="3 4">YMD87</strain>
    </source>
</reference>
<keyword evidence="4" id="KW-1185">Reference proteome</keyword>
<feature type="transmembrane region" description="Helical" evidence="1">
    <location>
        <begin position="261"/>
        <end position="279"/>
    </location>
</feature>
<keyword evidence="1" id="KW-0472">Membrane</keyword>
<dbReference type="EMBL" id="CP124616">
    <property type="protein sequence ID" value="WGW03039.1"/>
    <property type="molecule type" value="Genomic_DNA"/>
</dbReference>
<feature type="transmembrane region" description="Helical" evidence="1">
    <location>
        <begin position="123"/>
        <end position="141"/>
    </location>
</feature>